<keyword evidence="9" id="KW-1185">Reference proteome</keyword>
<evidence type="ECO:0000256" key="4">
    <source>
        <dbReference type="ARBA" id="ARBA00022759"/>
    </source>
</evidence>
<dbReference type="EMBL" id="CAKASE010000067">
    <property type="protein sequence ID" value="CAG9571960.1"/>
    <property type="molecule type" value="Genomic_DNA"/>
</dbReference>
<evidence type="ECO:0000256" key="5">
    <source>
        <dbReference type="ARBA" id="ARBA00022918"/>
    </source>
</evidence>
<keyword evidence="2" id="KW-0548">Nucleotidyltransferase</keyword>
<evidence type="ECO:0000256" key="2">
    <source>
        <dbReference type="ARBA" id="ARBA00022695"/>
    </source>
</evidence>
<dbReference type="Proteomes" id="UP000789524">
    <property type="component" value="Unassembled WGS sequence"/>
</dbReference>
<feature type="domain" description="Reverse transcriptase/retrotransposon-derived protein RNase H-like" evidence="7">
    <location>
        <begin position="48"/>
        <end position="143"/>
    </location>
</feature>
<name>A0A8J2W7T2_9NEOP</name>
<dbReference type="InterPro" id="IPR041577">
    <property type="entry name" value="RT_RNaseH_2"/>
</dbReference>
<keyword evidence="4" id="KW-0255">Endonuclease</keyword>
<dbReference type="GO" id="GO:0004519">
    <property type="term" value="F:endonuclease activity"/>
    <property type="evidence" value="ECO:0007669"/>
    <property type="project" value="UniProtKB-KW"/>
</dbReference>
<reference evidence="8" key="1">
    <citation type="submission" date="2021-09" db="EMBL/GenBank/DDBJ databases">
        <authorList>
            <person name="Martin H S."/>
        </authorList>
    </citation>
    <scope>NUCLEOTIDE SEQUENCE</scope>
</reference>
<dbReference type="InterPro" id="IPR043502">
    <property type="entry name" value="DNA/RNA_pol_sf"/>
</dbReference>
<keyword evidence="5" id="KW-0695">RNA-directed DNA polymerase</keyword>
<evidence type="ECO:0000256" key="1">
    <source>
        <dbReference type="ARBA" id="ARBA00012493"/>
    </source>
</evidence>
<evidence type="ECO:0000313" key="9">
    <source>
        <dbReference type="Proteomes" id="UP000789524"/>
    </source>
</evidence>
<evidence type="ECO:0000256" key="6">
    <source>
        <dbReference type="ARBA" id="ARBA00023268"/>
    </source>
</evidence>
<keyword evidence="2" id="KW-0808">Transferase</keyword>
<dbReference type="Gene3D" id="3.10.20.370">
    <property type="match status" value="1"/>
</dbReference>
<dbReference type="AlphaFoldDB" id="A0A8J2W7T2"/>
<dbReference type="InterPro" id="IPR050951">
    <property type="entry name" value="Retrovirus_Pol_polyprotein"/>
</dbReference>
<dbReference type="SUPFAM" id="SSF56672">
    <property type="entry name" value="DNA/RNA polymerases"/>
    <property type="match status" value="1"/>
</dbReference>
<dbReference type="FunFam" id="3.10.20.370:FF:000001">
    <property type="entry name" value="Retrovirus-related Pol polyprotein from transposon 17.6-like protein"/>
    <property type="match status" value="1"/>
</dbReference>
<dbReference type="EC" id="2.7.7.49" evidence="1"/>
<dbReference type="PANTHER" id="PTHR37984:SF5">
    <property type="entry name" value="PROTEIN NYNRIN-LIKE"/>
    <property type="match status" value="1"/>
</dbReference>
<keyword evidence="4" id="KW-0378">Hydrolase</keyword>
<protein>
    <recommendedName>
        <fullName evidence="1">RNA-directed DNA polymerase</fullName>
        <ecNumber evidence="1">2.7.7.49</ecNumber>
    </recommendedName>
</protein>
<keyword evidence="6" id="KW-0511">Multifunctional enzyme</keyword>
<organism evidence="8 9">
    <name type="scientific">Danaus chrysippus</name>
    <name type="common">African queen</name>
    <dbReference type="NCBI Taxonomy" id="151541"/>
    <lineage>
        <taxon>Eukaryota</taxon>
        <taxon>Metazoa</taxon>
        <taxon>Ecdysozoa</taxon>
        <taxon>Arthropoda</taxon>
        <taxon>Hexapoda</taxon>
        <taxon>Insecta</taxon>
        <taxon>Pterygota</taxon>
        <taxon>Neoptera</taxon>
        <taxon>Endopterygota</taxon>
        <taxon>Lepidoptera</taxon>
        <taxon>Glossata</taxon>
        <taxon>Ditrysia</taxon>
        <taxon>Papilionoidea</taxon>
        <taxon>Nymphalidae</taxon>
        <taxon>Danainae</taxon>
        <taxon>Danaini</taxon>
        <taxon>Danaina</taxon>
        <taxon>Danaus</taxon>
        <taxon>Anosia</taxon>
    </lineage>
</organism>
<dbReference type="FunFam" id="3.30.70.270:FF:000020">
    <property type="entry name" value="Transposon Tf2-6 polyprotein-like Protein"/>
    <property type="match status" value="1"/>
</dbReference>
<dbReference type="Gene3D" id="3.30.70.270">
    <property type="match status" value="1"/>
</dbReference>
<accession>A0A8J2W7T2</accession>
<dbReference type="CDD" id="cd09274">
    <property type="entry name" value="RNase_HI_RT_Ty3"/>
    <property type="match status" value="1"/>
</dbReference>
<comment type="caution">
    <text evidence="8">The sequence shown here is derived from an EMBL/GenBank/DDBJ whole genome shotgun (WGS) entry which is preliminary data.</text>
</comment>
<evidence type="ECO:0000313" key="8">
    <source>
        <dbReference type="EMBL" id="CAG9571960.1"/>
    </source>
</evidence>
<proteinExistence type="predicted"/>
<dbReference type="InterPro" id="IPR043128">
    <property type="entry name" value="Rev_trsase/Diguanyl_cyclase"/>
</dbReference>
<gene>
    <name evidence="8" type="ORF">DCHRY22_LOCUS10021</name>
</gene>
<keyword evidence="3" id="KW-0540">Nuclease</keyword>
<sequence length="182" mass="21209">MNVPRPRNLKHLMRFIQMCSWYRRFIPDFAKVAEPLTRLTKKDAEWTWKKEQTFAFETLRTLLTTIPVLAQADETKPYIIKTDASNFAIGAVLVQGEGENEHPVEYASRLLNKSERNYSTTEREALAVVWAVNKFRGYIEGTKNHEVDHRRRRTTSFLPCLSRRGDFVDRGGDCNSNIYSYS</sequence>
<dbReference type="GO" id="GO:0003964">
    <property type="term" value="F:RNA-directed DNA polymerase activity"/>
    <property type="evidence" value="ECO:0007669"/>
    <property type="project" value="UniProtKB-KW"/>
</dbReference>
<dbReference type="PANTHER" id="PTHR37984">
    <property type="entry name" value="PROTEIN CBG26694"/>
    <property type="match status" value="1"/>
</dbReference>
<evidence type="ECO:0000259" key="7">
    <source>
        <dbReference type="Pfam" id="PF17919"/>
    </source>
</evidence>
<dbReference type="OrthoDB" id="6906599at2759"/>
<evidence type="ECO:0000256" key="3">
    <source>
        <dbReference type="ARBA" id="ARBA00022722"/>
    </source>
</evidence>
<dbReference type="Pfam" id="PF17919">
    <property type="entry name" value="RT_RNaseH_2"/>
    <property type="match status" value="1"/>
</dbReference>